<dbReference type="PROSITE" id="PS51866">
    <property type="entry name" value="MOP"/>
    <property type="match status" value="1"/>
</dbReference>
<sequence length="350" mass="35890">MSLDVHVEFAPRGVALDLDVPAGEVLAVLGPNGAGKSTLLGLLAGLLRPTAGRVVLDGRVLAGDGVFVPPHRRGTALLAQDALLFPHLSVEANVAFGPRSTGTPRAQALARARELLADVGLADLARRRPRELSGGQAQRAALARALATGPRLLLLDEPLAALDVTAAPQVRQVLRRVLRAPGRSAVLVTHDPLDALALADRVVVVEDGRVAERGPVQDVLSRPRSAFGAQLAGLVLLPGTLTAGGLRTDDGTVVAGAVTGEAGERGVALFSPTAVSVHATDPGGSPRNRWSATVLDVTPRGEVVRLRAALGGHDVLADLTVAAAAELDLVPGTVVHLAVKATAVRVHATP</sequence>
<comment type="caution">
    <text evidence="8">The sequence shown here is derived from an EMBL/GenBank/DDBJ whole genome shotgun (WGS) entry which is preliminary data.</text>
</comment>
<reference evidence="8 9" key="1">
    <citation type="submission" date="2020-07" db="EMBL/GenBank/DDBJ databases">
        <title>Sequencing the genomes of 1000 actinobacteria strains.</title>
        <authorList>
            <person name="Klenk H.-P."/>
        </authorList>
    </citation>
    <scope>NUCLEOTIDE SEQUENCE [LARGE SCALE GENOMIC DNA]</scope>
    <source>
        <strain evidence="8 9">DSM 7487</strain>
    </source>
</reference>
<dbReference type="PROSITE" id="PS00211">
    <property type="entry name" value="ABC_TRANSPORTER_1"/>
    <property type="match status" value="1"/>
</dbReference>
<dbReference type="InterPro" id="IPR050093">
    <property type="entry name" value="ABC_SmlMolc_Importer"/>
</dbReference>
<dbReference type="AlphaFoldDB" id="A0A7Y9DM90"/>
<accession>A0A7Y9DM90</accession>
<evidence type="ECO:0000259" key="7">
    <source>
        <dbReference type="PROSITE" id="PS51866"/>
    </source>
</evidence>
<dbReference type="Gene3D" id="3.40.50.300">
    <property type="entry name" value="P-loop containing nucleotide triphosphate hydrolases"/>
    <property type="match status" value="1"/>
</dbReference>
<keyword evidence="2 5" id="KW-0500">Molybdenum</keyword>
<dbReference type="GO" id="GO:0005524">
    <property type="term" value="F:ATP binding"/>
    <property type="evidence" value="ECO:0007669"/>
    <property type="project" value="UniProtKB-KW"/>
</dbReference>
<evidence type="ECO:0000313" key="9">
    <source>
        <dbReference type="Proteomes" id="UP000521922"/>
    </source>
</evidence>
<evidence type="ECO:0000256" key="4">
    <source>
        <dbReference type="ARBA" id="ARBA00022840"/>
    </source>
</evidence>
<proteinExistence type="predicted"/>
<keyword evidence="1" id="KW-0813">Transport</keyword>
<name>A0A7Y9DM90_9ACTN</name>
<dbReference type="InterPro" id="IPR027417">
    <property type="entry name" value="P-loop_NTPase"/>
</dbReference>
<feature type="domain" description="ABC transporter" evidence="6">
    <location>
        <begin position="5"/>
        <end position="232"/>
    </location>
</feature>
<dbReference type="InterPro" id="IPR005116">
    <property type="entry name" value="Transp-assoc_OB_typ1"/>
</dbReference>
<organism evidence="8 9">
    <name type="scientific">Kineococcus aurantiacus</name>
    <dbReference type="NCBI Taxonomy" id="37633"/>
    <lineage>
        <taxon>Bacteria</taxon>
        <taxon>Bacillati</taxon>
        <taxon>Actinomycetota</taxon>
        <taxon>Actinomycetes</taxon>
        <taxon>Kineosporiales</taxon>
        <taxon>Kineosporiaceae</taxon>
        <taxon>Kineococcus</taxon>
    </lineage>
</organism>
<evidence type="ECO:0000256" key="1">
    <source>
        <dbReference type="ARBA" id="ARBA00022448"/>
    </source>
</evidence>
<evidence type="ECO:0000256" key="5">
    <source>
        <dbReference type="PROSITE-ProRule" id="PRU01213"/>
    </source>
</evidence>
<keyword evidence="4 8" id="KW-0067">ATP-binding</keyword>
<dbReference type="EMBL" id="JACCBB010000001">
    <property type="protein sequence ID" value="NYD23186.1"/>
    <property type="molecule type" value="Genomic_DNA"/>
</dbReference>
<dbReference type="Pfam" id="PF03459">
    <property type="entry name" value="TOBE"/>
    <property type="match status" value="1"/>
</dbReference>
<dbReference type="InterPro" id="IPR008995">
    <property type="entry name" value="Mo/tungstate-bd_C_term_dom"/>
</dbReference>
<dbReference type="PROSITE" id="PS50893">
    <property type="entry name" value="ABC_TRANSPORTER_2"/>
    <property type="match status" value="1"/>
</dbReference>
<dbReference type="InterPro" id="IPR003439">
    <property type="entry name" value="ABC_transporter-like_ATP-bd"/>
</dbReference>
<keyword evidence="9" id="KW-1185">Reference proteome</keyword>
<dbReference type="SUPFAM" id="SSF50331">
    <property type="entry name" value="MOP-like"/>
    <property type="match status" value="1"/>
</dbReference>
<dbReference type="SUPFAM" id="SSF52540">
    <property type="entry name" value="P-loop containing nucleoside triphosphate hydrolases"/>
    <property type="match status" value="1"/>
</dbReference>
<dbReference type="Gene3D" id="2.40.50.100">
    <property type="match status" value="1"/>
</dbReference>
<protein>
    <submittedName>
        <fullName evidence="8">Molybdate transport system ATP-binding protein</fullName>
    </submittedName>
</protein>
<dbReference type="GO" id="GO:0016887">
    <property type="term" value="F:ATP hydrolysis activity"/>
    <property type="evidence" value="ECO:0007669"/>
    <property type="project" value="InterPro"/>
</dbReference>
<gene>
    <name evidence="8" type="ORF">BJ968_002726</name>
</gene>
<dbReference type="PANTHER" id="PTHR42781">
    <property type="entry name" value="SPERMIDINE/PUTRESCINE IMPORT ATP-BINDING PROTEIN POTA"/>
    <property type="match status" value="1"/>
</dbReference>
<dbReference type="GO" id="GO:0015689">
    <property type="term" value="P:molybdate ion transport"/>
    <property type="evidence" value="ECO:0007669"/>
    <property type="project" value="InterPro"/>
</dbReference>
<feature type="domain" description="Mop" evidence="7">
    <location>
        <begin position="283"/>
        <end position="348"/>
    </location>
</feature>
<dbReference type="Proteomes" id="UP000521922">
    <property type="component" value="Unassembled WGS sequence"/>
</dbReference>
<dbReference type="InterPro" id="IPR004606">
    <property type="entry name" value="Mop_domain"/>
</dbReference>
<evidence type="ECO:0000259" key="6">
    <source>
        <dbReference type="PROSITE" id="PS50893"/>
    </source>
</evidence>
<keyword evidence="3" id="KW-0547">Nucleotide-binding</keyword>
<dbReference type="InterPro" id="IPR017871">
    <property type="entry name" value="ABC_transporter-like_CS"/>
</dbReference>
<evidence type="ECO:0000313" key="8">
    <source>
        <dbReference type="EMBL" id="NYD23186.1"/>
    </source>
</evidence>
<dbReference type="PANTHER" id="PTHR42781:SF4">
    <property type="entry name" value="SPERMIDINE_PUTRESCINE IMPORT ATP-BINDING PROTEIN POTA"/>
    <property type="match status" value="1"/>
</dbReference>
<dbReference type="InterPro" id="IPR003593">
    <property type="entry name" value="AAA+_ATPase"/>
</dbReference>
<dbReference type="SMART" id="SM00382">
    <property type="entry name" value="AAA"/>
    <property type="match status" value="1"/>
</dbReference>
<dbReference type="RefSeq" id="WP_179752719.1">
    <property type="nucleotide sequence ID" value="NZ_BAAAGN010000010.1"/>
</dbReference>
<dbReference type="Pfam" id="PF00005">
    <property type="entry name" value="ABC_tran"/>
    <property type="match status" value="1"/>
</dbReference>
<evidence type="ECO:0000256" key="3">
    <source>
        <dbReference type="ARBA" id="ARBA00022741"/>
    </source>
</evidence>
<evidence type="ECO:0000256" key="2">
    <source>
        <dbReference type="ARBA" id="ARBA00022505"/>
    </source>
</evidence>